<evidence type="ECO:0000313" key="1">
    <source>
        <dbReference type="EMBL" id="RJY50173.1"/>
    </source>
</evidence>
<accession>A0A3A6WDJ1</accession>
<dbReference type="EMBL" id="QXZZ01000034">
    <property type="protein sequence ID" value="RJY50173.1"/>
    <property type="molecule type" value="Genomic_DNA"/>
</dbReference>
<organism evidence="1 2">
    <name type="scientific">Veillonella atypica</name>
    <dbReference type="NCBI Taxonomy" id="39777"/>
    <lineage>
        <taxon>Bacteria</taxon>
        <taxon>Bacillati</taxon>
        <taxon>Bacillota</taxon>
        <taxon>Negativicutes</taxon>
        <taxon>Veillonellales</taxon>
        <taxon>Veillonellaceae</taxon>
        <taxon>Veillonella</taxon>
    </lineage>
</organism>
<gene>
    <name evidence="1" type="ORF">D2965_07075</name>
</gene>
<proteinExistence type="predicted"/>
<sequence>MIAFSSLWISRYYTEQYEAVVENIEYYQLETTVKEQFLSSHTYELISSLLLHEYWVDDIYQSINREPLTITSSSHHDDVLDLTLVGTSQSFLSWYNMVQQKIKYCHIQIISIDTKGDSIFFTCKVTPLVM</sequence>
<dbReference type="AlphaFoldDB" id="A0A3A6WDJ1"/>
<protein>
    <submittedName>
        <fullName evidence="1">Uncharacterized protein</fullName>
    </submittedName>
</protein>
<evidence type="ECO:0000313" key="2">
    <source>
        <dbReference type="Proteomes" id="UP000277803"/>
    </source>
</evidence>
<dbReference type="Proteomes" id="UP000277803">
    <property type="component" value="Unassembled WGS sequence"/>
</dbReference>
<reference evidence="1 2" key="1">
    <citation type="submission" date="2018-09" db="EMBL/GenBank/DDBJ databases">
        <title>Genome sequence of Veillonella atypica isolated from periodontal Korean patients.</title>
        <authorList>
            <person name="Lee J.-H."/>
            <person name="Moon J.-H."/>
            <person name="Shin S.-Y."/>
        </authorList>
    </citation>
    <scope>NUCLEOTIDE SEQUENCE [LARGE SCALE GENOMIC DNA]</scope>
    <source>
        <strain evidence="1 2">KHUD_V1</strain>
    </source>
</reference>
<name>A0A3A6WDJ1_9FIRM</name>
<comment type="caution">
    <text evidence="1">The sequence shown here is derived from an EMBL/GenBank/DDBJ whole genome shotgun (WGS) entry which is preliminary data.</text>
</comment>